<organism evidence="1 2">
    <name type="scientific">Trifolium pratense</name>
    <name type="common">Red clover</name>
    <dbReference type="NCBI Taxonomy" id="57577"/>
    <lineage>
        <taxon>Eukaryota</taxon>
        <taxon>Viridiplantae</taxon>
        <taxon>Streptophyta</taxon>
        <taxon>Embryophyta</taxon>
        <taxon>Tracheophyta</taxon>
        <taxon>Spermatophyta</taxon>
        <taxon>Magnoliopsida</taxon>
        <taxon>eudicotyledons</taxon>
        <taxon>Gunneridae</taxon>
        <taxon>Pentapetalae</taxon>
        <taxon>rosids</taxon>
        <taxon>fabids</taxon>
        <taxon>Fabales</taxon>
        <taxon>Fabaceae</taxon>
        <taxon>Papilionoideae</taxon>
        <taxon>50 kb inversion clade</taxon>
        <taxon>NPAAA clade</taxon>
        <taxon>Hologalegina</taxon>
        <taxon>IRL clade</taxon>
        <taxon>Trifolieae</taxon>
        <taxon>Trifolium</taxon>
    </lineage>
</organism>
<protein>
    <submittedName>
        <fullName evidence="1">Uncharacterized protein</fullName>
    </submittedName>
</protein>
<gene>
    <name evidence="1" type="ORF">L195_g021823</name>
</gene>
<evidence type="ECO:0000313" key="2">
    <source>
        <dbReference type="Proteomes" id="UP000236291"/>
    </source>
</evidence>
<reference evidence="1 2" key="2">
    <citation type="journal article" date="2017" name="Front. Plant Sci.">
        <title>Gene Classification and Mining of Molecular Markers Useful in Red Clover (Trifolium pratense) Breeding.</title>
        <authorList>
            <person name="Istvanek J."/>
            <person name="Dluhosova J."/>
            <person name="Dluhos P."/>
            <person name="Patkova L."/>
            <person name="Nedelnik J."/>
            <person name="Repkova J."/>
        </authorList>
    </citation>
    <scope>NUCLEOTIDE SEQUENCE [LARGE SCALE GENOMIC DNA]</scope>
    <source>
        <strain evidence="2">cv. Tatra</strain>
        <tissue evidence="1">Young leaves</tissue>
    </source>
</reference>
<comment type="caution">
    <text evidence="1">The sequence shown here is derived from an EMBL/GenBank/DDBJ whole genome shotgun (WGS) entry which is preliminary data.</text>
</comment>
<sequence>MAKVEDDYRQAEAADVAKSQCLAALEFVGEFNYVNPKPEVQNRRVLKPNWASRPKFGFCKMNIDAGCGLDGLVS</sequence>
<name>A0A2K3N693_TRIPR</name>
<accession>A0A2K3N693</accession>
<proteinExistence type="predicted"/>
<dbReference type="EMBL" id="ASHM01016796">
    <property type="protein sequence ID" value="PNX98573.1"/>
    <property type="molecule type" value="Genomic_DNA"/>
</dbReference>
<dbReference type="AlphaFoldDB" id="A0A2K3N693"/>
<dbReference type="Proteomes" id="UP000236291">
    <property type="component" value="Unassembled WGS sequence"/>
</dbReference>
<evidence type="ECO:0000313" key="1">
    <source>
        <dbReference type="EMBL" id="PNX98573.1"/>
    </source>
</evidence>
<reference evidence="1 2" key="1">
    <citation type="journal article" date="2014" name="Am. J. Bot.">
        <title>Genome assembly and annotation for red clover (Trifolium pratense; Fabaceae).</title>
        <authorList>
            <person name="Istvanek J."/>
            <person name="Jaros M."/>
            <person name="Krenek A."/>
            <person name="Repkova J."/>
        </authorList>
    </citation>
    <scope>NUCLEOTIDE SEQUENCE [LARGE SCALE GENOMIC DNA]</scope>
    <source>
        <strain evidence="2">cv. Tatra</strain>
        <tissue evidence="1">Young leaves</tissue>
    </source>
</reference>